<dbReference type="InterPro" id="IPR004685">
    <property type="entry name" value="Brnchd-chn_aa_trnsp_Livcs"/>
</dbReference>
<name>A0A2S9SWH9_9BACT</name>
<evidence type="ECO:0000256" key="3">
    <source>
        <dbReference type="ARBA" id="ARBA00022448"/>
    </source>
</evidence>
<reference evidence="10 11" key="1">
    <citation type="submission" date="2017-09" db="EMBL/GenBank/DDBJ databases">
        <title>Reassesment of A. cryaerophilus.</title>
        <authorList>
            <person name="Perez-Cataluna A."/>
            <person name="Collado L."/>
            <person name="Salgado O."/>
            <person name="Lefinanco V."/>
            <person name="Figueras M.J."/>
        </authorList>
    </citation>
    <scope>NUCLEOTIDE SEQUENCE [LARGE SCALE GENOMIC DNA]</scope>
    <source>
        <strain evidence="10 11">LMG 9871</strain>
    </source>
</reference>
<feature type="transmembrane region" description="Helical" evidence="9">
    <location>
        <begin position="317"/>
        <end position="333"/>
    </location>
</feature>
<feature type="transmembrane region" description="Helical" evidence="9">
    <location>
        <begin position="268"/>
        <end position="297"/>
    </location>
</feature>
<dbReference type="AlphaFoldDB" id="A0A2S9SWH9"/>
<dbReference type="PANTHER" id="PTHR30588">
    <property type="entry name" value="BRANCHED-CHAIN AMINO ACID TRANSPORT SYSTEM 2 CARRIER PROTEIN"/>
    <property type="match status" value="1"/>
</dbReference>
<evidence type="ECO:0000256" key="4">
    <source>
        <dbReference type="ARBA" id="ARBA00022475"/>
    </source>
</evidence>
<evidence type="ECO:0000256" key="8">
    <source>
        <dbReference type="ARBA" id="ARBA00023136"/>
    </source>
</evidence>
<evidence type="ECO:0000256" key="9">
    <source>
        <dbReference type="SAM" id="Phobius"/>
    </source>
</evidence>
<evidence type="ECO:0000313" key="11">
    <source>
        <dbReference type="Proteomes" id="UP000238649"/>
    </source>
</evidence>
<accession>A0A2S9SWH9</accession>
<feature type="transmembrane region" description="Helical" evidence="9">
    <location>
        <begin position="372"/>
        <end position="393"/>
    </location>
</feature>
<gene>
    <name evidence="10" type="primary">brnQ</name>
    <name evidence="10" type="ORF">CJ671_00645</name>
</gene>
<comment type="subcellular location">
    <subcellularLocation>
        <location evidence="1">Cell membrane</location>
        <topology evidence="1">Multi-pass membrane protein</topology>
    </subcellularLocation>
</comment>
<dbReference type="RefSeq" id="WP_105910808.1">
    <property type="nucleotide sequence ID" value="NZ_NXGH01000001.1"/>
</dbReference>
<keyword evidence="8 9" id="KW-0472">Membrane</keyword>
<evidence type="ECO:0000256" key="1">
    <source>
        <dbReference type="ARBA" id="ARBA00004651"/>
    </source>
</evidence>
<feature type="transmembrane region" description="Helical" evidence="9">
    <location>
        <begin position="188"/>
        <end position="211"/>
    </location>
</feature>
<feature type="transmembrane region" description="Helical" evidence="9">
    <location>
        <begin position="339"/>
        <end position="360"/>
    </location>
</feature>
<dbReference type="GO" id="GO:0005886">
    <property type="term" value="C:plasma membrane"/>
    <property type="evidence" value="ECO:0007669"/>
    <property type="project" value="UniProtKB-SubCell"/>
</dbReference>
<keyword evidence="6" id="KW-0029">Amino-acid transport</keyword>
<keyword evidence="5 9" id="KW-0812">Transmembrane</keyword>
<keyword evidence="7 9" id="KW-1133">Transmembrane helix</keyword>
<organism evidence="10 11">
    <name type="scientific">Aliarcobacter cryaerophilus</name>
    <dbReference type="NCBI Taxonomy" id="28198"/>
    <lineage>
        <taxon>Bacteria</taxon>
        <taxon>Pseudomonadati</taxon>
        <taxon>Campylobacterota</taxon>
        <taxon>Epsilonproteobacteria</taxon>
        <taxon>Campylobacterales</taxon>
        <taxon>Arcobacteraceae</taxon>
        <taxon>Aliarcobacter</taxon>
    </lineage>
</organism>
<dbReference type="GO" id="GO:0015190">
    <property type="term" value="F:L-leucine transmembrane transporter activity"/>
    <property type="evidence" value="ECO:0007669"/>
    <property type="project" value="TreeGrafter"/>
</dbReference>
<dbReference type="Pfam" id="PF05525">
    <property type="entry name" value="Branch_AA_trans"/>
    <property type="match status" value="1"/>
</dbReference>
<dbReference type="NCBIfam" id="TIGR00796">
    <property type="entry name" value="livcs"/>
    <property type="match status" value="1"/>
</dbReference>
<feature type="transmembrane region" description="Helical" evidence="9">
    <location>
        <begin position="405"/>
        <end position="422"/>
    </location>
</feature>
<evidence type="ECO:0000256" key="7">
    <source>
        <dbReference type="ARBA" id="ARBA00022989"/>
    </source>
</evidence>
<feature type="transmembrane region" description="Helical" evidence="9">
    <location>
        <begin position="45"/>
        <end position="64"/>
    </location>
</feature>
<dbReference type="GO" id="GO:0015820">
    <property type="term" value="P:L-leucine transport"/>
    <property type="evidence" value="ECO:0007669"/>
    <property type="project" value="TreeGrafter"/>
</dbReference>
<dbReference type="EMBL" id="NXGH01000001">
    <property type="protein sequence ID" value="PRM90879.1"/>
    <property type="molecule type" value="Genomic_DNA"/>
</dbReference>
<evidence type="ECO:0000256" key="2">
    <source>
        <dbReference type="ARBA" id="ARBA00008540"/>
    </source>
</evidence>
<evidence type="ECO:0000313" key="10">
    <source>
        <dbReference type="EMBL" id="PRM90879.1"/>
    </source>
</evidence>
<dbReference type="GO" id="GO:0005304">
    <property type="term" value="F:L-valine transmembrane transporter activity"/>
    <property type="evidence" value="ECO:0007669"/>
    <property type="project" value="TreeGrafter"/>
</dbReference>
<keyword evidence="3" id="KW-0813">Transport</keyword>
<sequence length="431" mass="47273">MKTSNITRDTLILGFAIFSMYFGAGNIIFPPYLGLISSSDWKISFFAYFLADIGFATIAMFALLKVGGNVDNLTSKLGAINGKILMAIIILCIGPLIALPRTGAVTYEMLVVPYFGASAFNSLITSVIYFGLILFFTLRPTSMIEILGKVLSPLLFLSLIILIIKGIFTPIGQISQNSTNDRLFLDGLLLGYQTLDILAALAFGIIIIKILKTKGYTNKKTNFKIVGLASLIAAFGIMLVYFGLTYLGATSSLVYENDIEKVTLLNNIIFQLFGSNGAIILAFVVFLACFTTGAALVSVTAEYFSKVSHGRFSYKQLVIITSIFAIVVTNFGLETIINFAAPILFIVYPAAIILVILAFFDNYIDNLNIYKFSSFGAIIYSIFELVSNSYFKLSFMENIPLSKEGLGWILPAIFFGIIGFLIKSKRVRSKV</sequence>
<dbReference type="GO" id="GO:0015188">
    <property type="term" value="F:L-isoleucine transmembrane transporter activity"/>
    <property type="evidence" value="ECO:0007669"/>
    <property type="project" value="TreeGrafter"/>
</dbReference>
<dbReference type="GO" id="GO:0015818">
    <property type="term" value="P:isoleucine transport"/>
    <property type="evidence" value="ECO:0007669"/>
    <property type="project" value="TreeGrafter"/>
</dbReference>
<feature type="transmembrane region" description="Helical" evidence="9">
    <location>
        <begin position="84"/>
        <end position="102"/>
    </location>
</feature>
<evidence type="ECO:0000256" key="6">
    <source>
        <dbReference type="ARBA" id="ARBA00022970"/>
    </source>
</evidence>
<evidence type="ECO:0000256" key="5">
    <source>
        <dbReference type="ARBA" id="ARBA00022692"/>
    </source>
</evidence>
<feature type="transmembrane region" description="Helical" evidence="9">
    <location>
        <begin position="223"/>
        <end position="248"/>
    </location>
</feature>
<feature type="transmembrane region" description="Helical" evidence="9">
    <location>
        <begin position="150"/>
        <end position="168"/>
    </location>
</feature>
<dbReference type="PANTHER" id="PTHR30588:SF0">
    <property type="entry name" value="BRANCHED-CHAIN AMINO ACID PERMEASE BRNQ"/>
    <property type="match status" value="1"/>
</dbReference>
<feature type="transmembrane region" description="Helical" evidence="9">
    <location>
        <begin position="12"/>
        <end position="33"/>
    </location>
</feature>
<dbReference type="OrthoDB" id="9783920at2"/>
<dbReference type="Proteomes" id="UP000238649">
    <property type="component" value="Unassembled WGS sequence"/>
</dbReference>
<keyword evidence="4" id="KW-1003">Cell membrane</keyword>
<feature type="transmembrane region" description="Helical" evidence="9">
    <location>
        <begin position="114"/>
        <end position="138"/>
    </location>
</feature>
<protein>
    <submittedName>
        <fullName evidence="10">Branched-chain amino acid transport system II carrier protein</fullName>
    </submittedName>
</protein>
<comment type="caution">
    <text evidence="10">The sequence shown here is derived from an EMBL/GenBank/DDBJ whole genome shotgun (WGS) entry which is preliminary data.</text>
</comment>
<proteinExistence type="inferred from homology"/>
<comment type="similarity">
    <text evidence="2">Belongs to the branched chain amino acid transporter family.</text>
</comment>